<evidence type="ECO:0000259" key="1">
    <source>
        <dbReference type="SMART" id="SM01421"/>
    </source>
</evidence>
<dbReference type="Ensembl" id="ENSSGRT00000023747.1">
    <property type="protein sequence ID" value="ENSSGRP00000022004.1"/>
    <property type="gene ID" value="ENSSGRG00000012964.1"/>
</dbReference>
<reference evidence="2" key="1">
    <citation type="submission" date="2025-08" db="UniProtKB">
        <authorList>
            <consortium name="Ensembl"/>
        </authorList>
    </citation>
    <scope>IDENTIFICATION</scope>
</reference>
<dbReference type="InterPro" id="IPR022557">
    <property type="entry name" value="SARA-like_C"/>
</dbReference>
<dbReference type="GO" id="GO:0001889">
    <property type="term" value="P:liver development"/>
    <property type="evidence" value="ECO:0007669"/>
    <property type="project" value="TreeGrafter"/>
</dbReference>
<dbReference type="PANTHER" id="PTHR46319">
    <property type="entry name" value="ZINC FINGER FYVE DOMAIN-CONTAINING PROTEIN"/>
    <property type="match status" value="1"/>
</dbReference>
<accession>A0A672LE30</accession>
<proteinExistence type="predicted"/>
<gene>
    <name evidence="2" type="primary">LOC107553256</name>
</gene>
<dbReference type="Gene3D" id="3.30.1360.220">
    <property type="entry name" value="Domain of unknown function (DUF3480), N-terminal subdomain"/>
    <property type="match status" value="2"/>
</dbReference>
<dbReference type="GO" id="GO:0016197">
    <property type="term" value="P:endosomal transport"/>
    <property type="evidence" value="ECO:0007669"/>
    <property type="project" value="TreeGrafter"/>
</dbReference>
<name>A0A672LE30_SINGR</name>
<feature type="domain" description="Smad anchor for receptor activation-like C-terminal" evidence="1">
    <location>
        <begin position="1"/>
        <end position="271"/>
    </location>
</feature>
<dbReference type="AlphaFoldDB" id="A0A672LE30"/>
<dbReference type="GO" id="GO:0031901">
    <property type="term" value="C:early endosome membrane"/>
    <property type="evidence" value="ECO:0007669"/>
    <property type="project" value="TreeGrafter"/>
</dbReference>
<dbReference type="SMART" id="SM01421">
    <property type="entry name" value="DUF3480"/>
    <property type="match status" value="1"/>
</dbReference>
<evidence type="ECO:0000313" key="2">
    <source>
        <dbReference type="Ensembl" id="ENSSGRP00000022004.1"/>
    </source>
</evidence>
<dbReference type="Proteomes" id="UP000472262">
    <property type="component" value="Unassembled WGS sequence"/>
</dbReference>
<reference evidence="2" key="2">
    <citation type="submission" date="2025-09" db="UniProtKB">
        <authorList>
            <consortium name="Ensembl"/>
        </authorList>
    </citation>
    <scope>IDENTIFICATION</scope>
</reference>
<sequence length="296" mass="32793">MEVRKTCIKIPSNRYNELMKAMNKSNEHVLAMGACFNERADSHLVCVQNDDGNYQTQAISIHHQPRKVTGASFFVFSGALKASSGYLAKTSIVEDGVMVQITAEMMEALRQALREMKDFSIACGKADQEENQEHVHIQWVDDDHNVNKGVISPVDGKSMESFTSVKIFHGSEYKANGKVIRWTEVFFLRSEDQTNGLSDPADHSRLAENVARAFCVALCPHLKLLKEDGMAKLGLRVTLDSDQVGYLAGSNGQPLLPQYLSDLDSALIPVIHSGACQLSEGPVEMELIFYILEIIS</sequence>
<keyword evidence="3" id="KW-1185">Reference proteome</keyword>
<dbReference type="FunFam" id="3.30.500.40:FF:000001">
    <property type="entry name" value="Zinc finger, FYVE domain-containing 9a"/>
    <property type="match status" value="1"/>
</dbReference>
<dbReference type="PANTHER" id="PTHR46319:SF2">
    <property type="entry name" value="ZINC FINGER FYVE DOMAIN-CONTAINING PROTEIN 9"/>
    <property type="match status" value="1"/>
</dbReference>
<organism evidence="2 3">
    <name type="scientific">Sinocyclocheilus grahami</name>
    <name type="common">Dianchi golden-line fish</name>
    <name type="synonym">Barbus grahami</name>
    <dbReference type="NCBI Taxonomy" id="75366"/>
    <lineage>
        <taxon>Eukaryota</taxon>
        <taxon>Metazoa</taxon>
        <taxon>Chordata</taxon>
        <taxon>Craniata</taxon>
        <taxon>Vertebrata</taxon>
        <taxon>Euteleostomi</taxon>
        <taxon>Actinopterygii</taxon>
        <taxon>Neopterygii</taxon>
        <taxon>Teleostei</taxon>
        <taxon>Ostariophysi</taxon>
        <taxon>Cypriniformes</taxon>
        <taxon>Cyprinidae</taxon>
        <taxon>Cyprininae</taxon>
        <taxon>Sinocyclocheilus</taxon>
    </lineage>
</organism>
<dbReference type="FunFam" id="3.30.1360.220:FF:000001">
    <property type="entry name" value="Zinc finger, FYVE domain-containing 9a"/>
    <property type="match status" value="1"/>
</dbReference>
<evidence type="ECO:0000313" key="3">
    <source>
        <dbReference type="Proteomes" id="UP000472262"/>
    </source>
</evidence>
<dbReference type="Pfam" id="PF11979">
    <property type="entry name" value="SARA_C"/>
    <property type="match status" value="1"/>
</dbReference>
<dbReference type="Gene3D" id="3.30.500.40">
    <property type="match status" value="1"/>
</dbReference>
<protein>
    <submittedName>
        <fullName evidence="2">Zinc finger FYVE domain-containing protein 9-like</fullName>
    </submittedName>
</protein>